<name>A0AAN1BDP8_RHIET</name>
<organism evidence="2 3">
    <name type="scientific">Rhizobium etli</name>
    <dbReference type="NCBI Taxonomy" id="29449"/>
    <lineage>
        <taxon>Bacteria</taxon>
        <taxon>Pseudomonadati</taxon>
        <taxon>Pseudomonadota</taxon>
        <taxon>Alphaproteobacteria</taxon>
        <taxon>Hyphomicrobiales</taxon>
        <taxon>Rhizobiaceae</taxon>
        <taxon>Rhizobium/Agrobacterium group</taxon>
        <taxon>Rhizobium</taxon>
    </lineage>
</organism>
<dbReference type="Proteomes" id="UP000194159">
    <property type="component" value="Chromosome"/>
</dbReference>
<dbReference type="EMBL" id="CP020906">
    <property type="protein sequence ID" value="ARQ08657.1"/>
    <property type="molecule type" value="Genomic_DNA"/>
</dbReference>
<sequence length="115" mass="12556">MRPAAVFTGIIGMAVVADRQWPCGMTAKTALLQLLRNRSLTCDSDAVEWKGTAIAACRLGTQDLGTWLAENGWAEAKAGCRFHPSPRGRNRRRKASRRRSAPQGRPPARDAADLL</sequence>
<dbReference type="InterPro" id="IPR035437">
    <property type="entry name" value="SNase_OB-fold_sf"/>
</dbReference>
<evidence type="ECO:0000256" key="1">
    <source>
        <dbReference type="SAM" id="MobiDB-lite"/>
    </source>
</evidence>
<accession>A0AAN1BDP8</accession>
<proteinExistence type="predicted"/>
<feature type="region of interest" description="Disordered" evidence="1">
    <location>
        <begin position="79"/>
        <end position="115"/>
    </location>
</feature>
<dbReference type="Gene3D" id="2.40.50.90">
    <property type="match status" value="1"/>
</dbReference>
<dbReference type="SUPFAM" id="SSF50199">
    <property type="entry name" value="Staphylococcal nuclease"/>
    <property type="match status" value="1"/>
</dbReference>
<evidence type="ECO:0000313" key="3">
    <source>
        <dbReference type="Proteomes" id="UP000194159"/>
    </source>
</evidence>
<reference evidence="2 3" key="1">
    <citation type="submission" date="2017-04" db="EMBL/GenBank/DDBJ databases">
        <title>Complete genome sequences of Rhizobium genomic linages associated to common bean (phaseolus vulgaris).</title>
        <authorList>
            <person name="Santamaria R.I."/>
            <person name="Bustos P."/>
            <person name="Perez-Carrascal O."/>
            <person name="Martinez-Flores I."/>
            <person name="Juarez S."/>
            <person name="Lozano L."/>
            <person name="Miranda F."/>
            <person name="Vinuesa P."/>
            <person name="Martinez-Romero E."/>
            <person name="Cevallos M.A."/>
            <person name="Romero D."/>
            <person name="Davila G."/>
            <person name="Gonzalez V."/>
        </authorList>
    </citation>
    <scope>NUCLEOTIDE SEQUENCE [LARGE SCALE GENOMIC DNA]</scope>
    <source>
        <strain evidence="2 3">NXC12</strain>
    </source>
</reference>
<feature type="compositionally biased region" description="Basic residues" evidence="1">
    <location>
        <begin position="84"/>
        <end position="100"/>
    </location>
</feature>
<gene>
    <name evidence="2" type="ORF">NXC12_CH00570</name>
</gene>
<dbReference type="AlphaFoldDB" id="A0AAN1BDP8"/>
<protein>
    <submittedName>
        <fullName evidence="2">Uncharacterized protein</fullName>
    </submittedName>
</protein>
<evidence type="ECO:0000313" key="2">
    <source>
        <dbReference type="EMBL" id="ARQ08657.1"/>
    </source>
</evidence>